<sequence>MVKGIQMRMMTMKWSGYERCLMSTVSEITSKFFTNSNHKEHWSIRLSNSQIYLLYGQSTHTSNMRNLIGSMKIIH</sequence>
<gene>
    <name evidence="1" type="primary">Necator_chrII.g6541</name>
    <name evidence="1" type="ORF">RB195_018748</name>
</gene>
<evidence type="ECO:0000313" key="2">
    <source>
        <dbReference type="Proteomes" id="UP001303046"/>
    </source>
</evidence>
<dbReference type="Proteomes" id="UP001303046">
    <property type="component" value="Unassembled WGS sequence"/>
</dbReference>
<reference evidence="1 2" key="1">
    <citation type="submission" date="2023-08" db="EMBL/GenBank/DDBJ databases">
        <title>A Necator americanus chromosomal reference genome.</title>
        <authorList>
            <person name="Ilik V."/>
            <person name="Petrzelkova K.J."/>
            <person name="Pardy F."/>
            <person name="Fuh T."/>
            <person name="Niatou-Singa F.S."/>
            <person name="Gouil Q."/>
            <person name="Baker L."/>
            <person name="Ritchie M.E."/>
            <person name="Jex A.R."/>
            <person name="Gazzola D."/>
            <person name="Li H."/>
            <person name="Toshio Fujiwara R."/>
            <person name="Zhan B."/>
            <person name="Aroian R.V."/>
            <person name="Pafco B."/>
            <person name="Schwarz E.M."/>
        </authorList>
    </citation>
    <scope>NUCLEOTIDE SEQUENCE [LARGE SCALE GENOMIC DNA]</scope>
    <source>
        <strain evidence="1 2">Aroian</strain>
        <tissue evidence="1">Whole animal</tissue>
    </source>
</reference>
<name>A0ABR1CD99_NECAM</name>
<accession>A0ABR1CD99</accession>
<organism evidence="1 2">
    <name type="scientific">Necator americanus</name>
    <name type="common">Human hookworm</name>
    <dbReference type="NCBI Taxonomy" id="51031"/>
    <lineage>
        <taxon>Eukaryota</taxon>
        <taxon>Metazoa</taxon>
        <taxon>Ecdysozoa</taxon>
        <taxon>Nematoda</taxon>
        <taxon>Chromadorea</taxon>
        <taxon>Rhabditida</taxon>
        <taxon>Rhabditina</taxon>
        <taxon>Rhabditomorpha</taxon>
        <taxon>Strongyloidea</taxon>
        <taxon>Ancylostomatidae</taxon>
        <taxon>Bunostominae</taxon>
        <taxon>Necator</taxon>
    </lineage>
</organism>
<comment type="caution">
    <text evidence="1">The sequence shown here is derived from an EMBL/GenBank/DDBJ whole genome shotgun (WGS) entry which is preliminary data.</text>
</comment>
<keyword evidence="2" id="KW-1185">Reference proteome</keyword>
<protein>
    <submittedName>
        <fullName evidence="1">Uncharacterized protein</fullName>
    </submittedName>
</protein>
<evidence type="ECO:0000313" key="1">
    <source>
        <dbReference type="EMBL" id="KAK6735702.1"/>
    </source>
</evidence>
<dbReference type="EMBL" id="JAVFWL010000002">
    <property type="protein sequence ID" value="KAK6735702.1"/>
    <property type="molecule type" value="Genomic_DNA"/>
</dbReference>
<proteinExistence type="predicted"/>